<proteinExistence type="predicted"/>
<evidence type="ECO:0000313" key="3">
    <source>
        <dbReference type="Proteomes" id="UP001140949"/>
    </source>
</evidence>
<accession>A0AAX6DH43</accession>
<comment type="caution">
    <text evidence="1">The sequence shown here is derived from an EMBL/GenBank/DDBJ whole genome shotgun (WGS) entry which is preliminary data.</text>
</comment>
<reference evidence="1" key="2">
    <citation type="submission" date="2023-04" db="EMBL/GenBank/DDBJ databases">
        <authorList>
            <person name="Bruccoleri R.E."/>
            <person name="Oakeley E.J."/>
            <person name="Faust A.-M."/>
            <person name="Dessus-Babus S."/>
            <person name="Altorfer M."/>
            <person name="Burckhardt D."/>
            <person name="Oertli M."/>
            <person name="Naumann U."/>
            <person name="Petersen F."/>
            <person name="Wong J."/>
        </authorList>
    </citation>
    <scope>NUCLEOTIDE SEQUENCE</scope>
    <source>
        <strain evidence="1">GSM-AAB239-AS_SAM_17_03QT</strain>
        <tissue evidence="1">Leaf</tissue>
    </source>
</reference>
<protein>
    <submittedName>
        <fullName evidence="1">Uncharacterized protein</fullName>
    </submittedName>
</protein>
<reference evidence="1" key="1">
    <citation type="journal article" date="2023" name="GigaByte">
        <title>Genome assembly of the bearded iris, Iris pallida Lam.</title>
        <authorList>
            <person name="Bruccoleri R.E."/>
            <person name="Oakeley E.J."/>
            <person name="Faust A.M.E."/>
            <person name="Altorfer M."/>
            <person name="Dessus-Babus S."/>
            <person name="Burckhardt D."/>
            <person name="Oertli M."/>
            <person name="Naumann U."/>
            <person name="Petersen F."/>
            <person name="Wong J."/>
        </authorList>
    </citation>
    <scope>NUCLEOTIDE SEQUENCE</scope>
    <source>
        <strain evidence="1">GSM-AAB239-AS_SAM_17_03QT</strain>
    </source>
</reference>
<dbReference type="AlphaFoldDB" id="A0AAX6DH43"/>
<evidence type="ECO:0000313" key="1">
    <source>
        <dbReference type="EMBL" id="KAJ6791093.1"/>
    </source>
</evidence>
<gene>
    <name evidence="1" type="ORF">M6B38_246320</name>
    <name evidence="2" type="ORF">M6B38_331490</name>
</gene>
<dbReference type="EMBL" id="JANAVB010013394">
    <property type="protein sequence ID" value="KAJ6835601.1"/>
    <property type="molecule type" value="Genomic_DNA"/>
</dbReference>
<organism evidence="1 3">
    <name type="scientific">Iris pallida</name>
    <name type="common">Sweet iris</name>
    <dbReference type="NCBI Taxonomy" id="29817"/>
    <lineage>
        <taxon>Eukaryota</taxon>
        <taxon>Viridiplantae</taxon>
        <taxon>Streptophyta</taxon>
        <taxon>Embryophyta</taxon>
        <taxon>Tracheophyta</taxon>
        <taxon>Spermatophyta</taxon>
        <taxon>Magnoliopsida</taxon>
        <taxon>Liliopsida</taxon>
        <taxon>Asparagales</taxon>
        <taxon>Iridaceae</taxon>
        <taxon>Iridoideae</taxon>
        <taxon>Irideae</taxon>
        <taxon>Iris</taxon>
    </lineage>
</organism>
<dbReference type="EMBL" id="JANAVB010044623">
    <property type="protein sequence ID" value="KAJ6791093.1"/>
    <property type="molecule type" value="Genomic_DNA"/>
</dbReference>
<name>A0AAX6DH43_IRIPA</name>
<sequence length="64" mass="7285">MLVFSRLILDRFLPGGQRLLHSYHQSSRARQVNLRILFNLYGPELESLAEQDGAMTQDLGAVEI</sequence>
<dbReference type="Proteomes" id="UP001140949">
    <property type="component" value="Unassembled WGS sequence"/>
</dbReference>
<evidence type="ECO:0000313" key="2">
    <source>
        <dbReference type="EMBL" id="KAJ6835601.1"/>
    </source>
</evidence>
<keyword evidence="3" id="KW-1185">Reference proteome</keyword>